<organism evidence="1 2">
    <name type="scientific">Hufsiella ginkgonis</name>
    <dbReference type="NCBI Taxonomy" id="2695274"/>
    <lineage>
        <taxon>Bacteria</taxon>
        <taxon>Pseudomonadati</taxon>
        <taxon>Bacteroidota</taxon>
        <taxon>Sphingobacteriia</taxon>
        <taxon>Sphingobacteriales</taxon>
        <taxon>Sphingobacteriaceae</taxon>
        <taxon>Hufsiella</taxon>
    </lineage>
</organism>
<keyword evidence="2" id="KW-1185">Reference proteome</keyword>
<gene>
    <name evidence="1" type="ORF">GS398_16245</name>
</gene>
<comment type="caution">
    <text evidence="1">The sequence shown here is derived from an EMBL/GenBank/DDBJ whole genome shotgun (WGS) entry which is preliminary data.</text>
</comment>
<reference evidence="1 2" key="1">
    <citation type="submission" date="2019-11" db="EMBL/GenBank/DDBJ databases">
        <title>Pedobacter sp. HMF7056 Genome sequencing and assembly.</title>
        <authorList>
            <person name="Kang H."/>
            <person name="Kim H."/>
            <person name="Joh K."/>
        </authorList>
    </citation>
    <scope>NUCLEOTIDE SEQUENCE [LARGE SCALE GENOMIC DNA]</scope>
    <source>
        <strain evidence="1 2">HMF7056</strain>
    </source>
</reference>
<dbReference type="AlphaFoldDB" id="A0A7K1Y0T1"/>
<protein>
    <submittedName>
        <fullName evidence="1">Uncharacterized protein</fullName>
    </submittedName>
</protein>
<dbReference type="RefSeq" id="WP_160907824.1">
    <property type="nucleotide sequence ID" value="NZ_WVHS01000003.1"/>
</dbReference>
<name>A0A7K1Y0T1_9SPHI</name>
<proteinExistence type="predicted"/>
<dbReference type="Proteomes" id="UP000451233">
    <property type="component" value="Unassembled WGS sequence"/>
</dbReference>
<dbReference type="EMBL" id="WVHS01000003">
    <property type="protein sequence ID" value="MXV16853.1"/>
    <property type="molecule type" value="Genomic_DNA"/>
</dbReference>
<accession>A0A7K1Y0T1</accession>
<evidence type="ECO:0000313" key="1">
    <source>
        <dbReference type="EMBL" id="MXV16853.1"/>
    </source>
</evidence>
<sequence length="105" mass="11815">MIRYDKKQTIDWVNGIIAIDKLGAIWIEHWMASNGSAVYLMARTETGKRTIARVSRMVFKWFDTELIASEYLNVKNYRIKGPATGDNPLPEKTGAILEALKGGKA</sequence>
<evidence type="ECO:0000313" key="2">
    <source>
        <dbReference type="Proteomes" id="UP000451233"/>
    </source>
</evidence>